<evidence type="ECO:0000313" key="1">
    <source>
        <dbReference type="EMBL" id="MDE8563690.1"/>
    </source>
</evidence>
<protein>
    <submittedName>
        <fullName evidence="1">Uncharacterized protein</fullName>
    </submittedName>
</protein>
<gene>
    <name evidence="1" type="ORF">PNH38_07300</name>
</gene>
<sequence length="50" mass="5894">MNATTIKKIDKSKNKGLTKNKKELLKKHMGSASSKIDMNDVHHWWKYENH</sequence>
<accession>A0ABT5W2Y7</accession>
<name>A0ABT5W2Y7_9BACL</name>
<keyword evidence="2" id="KW-1185">Reference proteome</keyword>
<reference evidence="1 2" key="1">
    <citation type="submission" date="2023-01" db="EMBL/GenBank/DDBJ databases">
        <title>Genome-based reclassification of Anoxybacillus geothermalis as a later heterotypic synonym of Anoxybacillus rupiensis.</title>
        <authorList>
            <person name="Inan Bektas K."/>
            <person name="Canakci S."/>
            <person name="Belduz A.A."/>
            <person name="Guler H.H."/>
        </authorList>
    </citation>
    <scope>NUCLEOTIDE SEQUENCE [LARGE SCALE GENOMIC DNA]</scope>
    <source>
        <strain evidence="1 2">DSM 17127</strain>
    </source>
</reference>
<comment type="caution">
    <text evidence="1">The sequence shown here is derived from an EMBL/GenBank/DDBJ whole genome shotgun (WGS) entry which is preliminary data.</text>
</comment>
<evidence type="ECO:0000313" key="2">
    <source>
        <dbReference type="Proteomes" id="UP001213979"/>
    </source>
</evidence>
<dbReference type="RefSeq" id="WP_159720012.1">
    <property type="nucleotide sequence ID" value="NZ_JAGUQN010000026.1"/>
</dbReference>
<organism evidence="1 2">
    <name type="scientific">Anoxybacteroides rupiense</name>
    <dbReference type="NCBI Taxonomy" id="311460"/>
    <lineage>
        <taxon>Bacteria</taxon>
        <taxon>Bacillati</taxon>
        <taxon>Bacillota</taxon>
        <taxon>Bacilli</taxon>
        <taxon>Bacillales</taxon>
        <taxon>Anoxybacillaceae</taxon>
        <taxon>Anoxybacteroides</taxon>
    </lineage>
</organism>
<dbReference type="EMBL" id="JAQOTG010000004">
    <property type="protein sequence ID" value="MDE8563690.1"/>
    <property type="molecule type" value="Genomic_DNA"/>
</dbReference>
<dbReference type="Proteomes" id="UP001213979">
    <property type="component" value="Unassembled WGS sequence"/>
</dbReference>
<proteinExistence type="predicted"/>